<evidence type="ECO:0008006" key="4">
    <source>
        <dbReference type="Google" id="ProtNLM"/>
    </source>
</evidence>
<keyword evidence="3" id="KW-1185">Reference proteome</keyword>
<dbReference type="AlphaFoldDB" id="A0A0S4J3X2"/>
<dbReference type="EMBL" id="CYKH01000952">
    <property type="protein sequence ID" value="CUG72152.1"/>
    <property type="molecule type" value="Genomic_DNA"/>
</dbReference>
<organism evidence="2 3">
    <name type="scientific">Bodo saltans</name>
    <name type="common">Flagellated protozoan</name>
    <dbReference type="NCBI Taxonomy" id="75058"/>
    <lineage>
        <taxon>Eukaryota</taxon>
        <taxon>Discoba</taxon>
        <taxon>Euglenozoa</taxon>
        <taxon>Kinetoplastea</taxon>
        <taxon>Metakinetoplastina</taxon>
        <taxon>Eubodonida</taxon>
        <taxon>Bodonidae</taxon>
        <taxon>Bodo</taxon>
    </lineage>
</organism>
<proteinExistence type="predicted"/>
<name>A0A0S4J3X2_BODSA</name>
<sequence>MFAAIVISALVLSVVYADSCPACTLAQCATVQCGGDAPYSCLTGQSAGGCSSNPSAWNNTVTCTSCCDASQCSDMPRFQCNATCSAAMCHSVRRCAASAPYMCTAGNGTYGCSVSSSYWPLMPQCDACCDIRSCEETCSSCTAAQCQTNPCTTAIPYMCTSGPLNGTCSASSSYFGHESQCFTCCDSASCGSSRFSCDANPCPAEVCHSTARCSLTTGNYQCTAGSAANGCSNSSSYWPAFPSCNNCCNVQSCEFSCPPCSSEQCISNPCTPWDPYICTAGPLSNGCSGDPKYFGKQSQCYACCDSSACSSQLKK</sequence>
<accession>A0A0S4J3X2</accession>
<protein>
    <recommendedName>
        <fullName evidence="4">Membrane-associated protein</fullName>
    </recommendedName>
</protein>
<dbReference type="VEuPathDB" id="TriTrypDB:BSAL_83855"/>
<reference evidence="3" key="1">
    <citation type="submission" date="2015-09" db="EMBL/GenBank/DDBJ databases">
        <authorList>
            <consortium name="Pathogen Informatics"/>
        </authorList>
    </citation>
    <scope>NUCLEOTIDE SEQUENCE [LARGE SCALE GENOMIC DNA]</scope>
    <source>
        <strain evidence="3">Lake Konstanz</strain>
    </source>
</reference>
<feature type="signal peptide" evidence="1">
    <location>
        <begin position="1"/>
        <end position="17"/>
    </location>
</feature>
<evidence type="ECO:0000313" key="3">
    <source>
        <dbReference type="Proteomes" id="UP000051952"/>
    </source>
</evidence>
<gene>
    <name evidence="2" type="ORF">BSAL_83855</name>
</gene>
<dbReference type="Proteomes" id="UP000051952">
    <property type="component" value="Unassembled WGS sequence"/>
</dbReference>
<evidence type="ECO:0000313" key="2">
    <source>
        <dbReference type="EMBL" id="CUG72152.1"/>
    </source>
</evidence>
<keyword evidence="1" id="KW-0732">Signal</keyword>
<feature type="chain" id="PRO_5006622000" description="Membrane-associated protein" evidence="1">
    <location>
        <begin position="18"/>
        <end position="315"/>
    </location>
</feature>
<evidence type="ECO:0000256" key="1">
    <source>
        <dbReference type="SAM" id="SignalP"/>
    </source>
</evidence>